<evidence type="ECO:0000313" key="1">
    <source>
        <dbReference type="EMBL" id="KAH1169265.1"/>
    </source>
</evidence>
<accession>A0A9D3WYG2</accession>
<proteinExistence type="predicted"/>
<evidence type="ECO:0000313" key="2">
    <source>
        <dbReference type="Proteomes" id="UP000827986"/>
    </source>
</evidence>
<sequence>MKEKMSLFNVFCLNSRNMASEIAVHLFTNRPLISFGDISKPSQVPAQKGTLHAIQMRCTQVKREFPPCRDITPRGNIWFPHSPGIQRELGPHSLDSFENPRPHLATNQCCCMCLGFAERQLTQILEGI</sequence>
<gene>
    <name evidence="1" type="ORF">KIL84_013855</name>
</gene>
<dbReference type="EMBL" id="JAHDVG010000485">
    <property type="protein sequence ID" value="KAH1169265.1"/>
    <property type="molecule type" value="Genomic_DNA"/>
</dbReference>
<dbReference type="Proteomes" id="UP000827986">
    <property type="component" value="Unassembled WGS sequence"/>
</dbReference>
<name>A0A9D3WYG2_9SAUR</name>
<dbReference type="AlphaFoldDB" id="A0A9D3WYG2"/>
<protein>
    <submittedName>
        <fullName evidence="1">Uncharacterized protein</fullName>
    </submittedName>
</protein>
<keyword evidence="2" id="KW-1185">Reference proteome</keyword>
<comment type="caution">
    <text evidence="1">The sequence shown here is derived from an EMBL/GenBank/DDBJ whole genome shotgun (WGS) entry which is preliminary data.</text>
</comment>
<organism evidence="1 2">
    <name type="scientific">Mauremys mutica</name>
    <name type="common">yellowpond turtle</name>
    <dbReference type="NCBI Taxonomy" id="74926"/>
    <lineage>
        <taxon>Eukaryota</taxon>
        <taxon>Metazoa</taxon>
        <taxon>Chordata</taxon>
        <taxon>Craniata</taxon>
        <taxon>Vertebrata</taxon>
        <taxon>Euteleostomi</taxon>
        <taxon>Archelosauria</taxon>
        <taxon>Testudinata</taxon>
        <taxon>Testudines</taxon>
        <taxon>Cryptodira</taxon>
        <taxon>Durocryptodira</taxon>
        <taxon>Testudinoidea</taxon>
        <taxon>Geoemydidae</taxon>
        <taxon>Geoemydinae</taxon>
        <taxon>Mauremys</taxon>
    </lineage>
</organism>
<reference evidence="1" key="1">
    <citation type="submission" date="2021-09" db="EMBL/GenBank/DDBJ databases">
        <title>The genome of Mauremys mutica provides insights into the evolution of semi-aquatic lifestyle.</title>
        <authorList>
            <person name="Gong S."/>
            <person name="Gao Y."/>
        </authorList>
    </citation>
    <scope>NUCLEOTIDE SEQUENCE</scope>
    <source>
        <strain evidence="1">MM-2020</strain>
        <tissue evidence="1">Muscle</tissue>
    </source>
</reference>